<accession>A0A553ICF9</accession>
<dbReference type="EMBL" id="VFLP01000004">
    <property type="protein sequence ID" value="TRX97881.1"/>
    <property type="molecule type" value="Genomic_DNA"/>
</dbReference>
<proteinExistence type="predicted"/>
<dbReference type="InterPro" id="IPR029498">
    <property type="entry name" value="HeLo_dom"/>
</dbReference>
<dbReference type="AlphaFoldDB" id="A0A553ICF9"/>
<comment type="caution">
    <text evidence="3">The sequence shown here is derived from an EMBL/GenBank/DDBJ whole genome shotgun (WGS) entry which is preliminary data.</text>
</comment>
<feature type="region of interest" description="Disordered" evidence="1">
    <location>
        <begin position="524"/>
        <end position="544"/>
    </location>
</feature>
<sequence>MDPLSIAGLVTGLISLYSTCKDCYTFFTEVRNCEKSSIISARELGIQEAIFGSWGTYWEIIQFEKTPGDGNSTRPSSKKLQQYLSRHPYKASGLADAFFCIAGLLTDRNELLGKYGLGTQPRDGKDSASDGQDLRILSLTRPGVNSNTMLDGLESKSQGFRHRLGLLKKCKWALSDHQRFKTLIADLRRHNDSLYVLCPDTAFQAMQLNFVMDYIMHHDSSDDLKLLPSLASQQPADPYQTGPSQQSLPMLIDLAEIKSNVQNMTRPFSEQDEREILSFQEEDLQLDHDNYGQFQETVSSRRYMALWTEKKEVVYIEMKSYETSKRADPKVRTMILQLGRVLRDESCVRQLHALKCLGLVDFVDRKMIGLVYQLPNGLGLRRRGVPLQDFHIRSPRELLEGYEGDSPPSLGRRFEIARKLAKSVAFLHASGWLHKNICPESVYFFPSVEGEIRRTRDGIDWDNPYLAGYDYSRASQTETQEGFHIDANTEPPTVPPSEERSYGERTKRVSFAHDPLESLKAQLRSVTVDRPGSPGSLDSDEMPSPTEVYKNLAPQVPTPSAERDLGTPHPQWTLSPMAAQIHLNFRHHPVKLANPNQRYCPAFDIYSLGILLYEVGTWRSVSAIMEGIDIPKNPFQVRRMLLGWLESPLTSGCGETYWNVVRECLSVDPAESEEELEEQKYLCTRIAGDLAQCLA</sequence>
<dbReference type="Gene3D" id="1.10.510.10">
    <property type="entry name" value="Transferase(Phosphotransferase) domain 1"/>
    <property type="match status" value="1"/>
</dbReference>
<dbReference type="InterPro" id="IPR011009">
    <property type="entry name" value="Kinase-like_dom_sf"/>
</dbReference>
<dbReference type="OrthoDB" id="1911848at2759"/>
<keyword evidence="4" id="KW-1185">Reference proteome</keyword>
<organism evidence="3 4">
    <name type="scientific">Xylaria flabelliformis</name>
    <dbReference type="NCBI Taxonomy" id="2512241"/>
    <lineage>
        <taxon>Eukaryota</taxon>
        <taxon>Fungi</taxon>
        <taxon>Dikarya</taxon>
        <taxon>Ascomycota</taxon>
        <taxon>Pezizomycotina</taxon>
        <taxon>Sordariomycetes</taxon>
        <taxon>Xylariomycetidae</taxon>
        <taxon>Xylariales</taxon>
        <taxon>Xylariaceae</taxon>
        <taxon>Xylaria</taxon>
    </lineage>
</organism>
<dbReference type="STRING" id="2512241.A0A553ICF9"/>
<feature type="domain" description="Prion-inhibition and propagation HeLo" evidence="2">
    <location>
        <begin position="9"/>
        <end position="227"/>
    </location>
</feature>
<name>A0A553ICF9_9PEZI</name>
<dbReference type="Proteomes" id="UP000319160">
    <property type="component" value="Unassembled WGS sequence"/>
</dbReference>
<evidence type="ECO:0000259" key="2">
    <source>
        <dbReference type="Pfam" id="PF14479"/>
    </source>
</evidence>
<reference evidence="4" key="1">
    <citation type="submission" date="2019-06" db="EMBL/GenBank/DDBJ databases">
        <title>Draft genome sequence of the griseofulvin-producing fungus Xylaria cubensis strain G536.</title>
        <authorList>
            <person name="Mead M.E."/>
            <person name="Raja H.A."/>
            <person name="Steenwyk J.L."/>
            <person name="Knowles S.L."/>
            <person name="Oberlies N.H."/>
            <person name="Rokas A."/>
        </authorList>
    </citation>
    <scope>NUCLEOTIDE SEQUENCE [LARGE SCALE GENOMIC DNA]</scope>
    <source>
        <strain evidence="4">G536</strain>
    </source>
</reference>
<evidence type="ECO:0000256" key="1">
    <source>
        <dbReference type="SAM" id="MobiDB-lite"/>
    </source>
</evidence>
<feature type="compositionally biased region" description="Basic and acidic residues" evidence="1">
    <location>
        <begin position="497"/>
        <end position="507"/>
    </location>
</feature>
<evidence type="ECO:0000313" key="3">
    <source>
        <dbReference type="EMBL" id="TRX97881.1"/>
    </source>
</evidence>
<protein>
    <recommendedName>
        <fullName evidence="2">Prion-inhibition and propagation HeLo domain-containing protein</fullName>
    </recommendedName>
</protein>
<dbReference type="Pfam" id="PF14479">
    <property type="entry name" value="HeLo"/>
    <property type="match status" value="1"/>
</dbReference>
<dbReference type="InterPro" id="IPR038305">
    <property type="entry name" value="HeLo_sf"/>
</dbReference>
<dbReference type="Gene3D" id="1.20.120.1020">
    <property type="entry name" value="Prion-inhibition and propagation, HeLo domain"/>
    <property type="match status" value="1"/>
</dbReference>
<dbReference type="PANTHER" id="PTHR37542">
    <property type="entry name" value="HELO DOMAIN-CONTAINING PROTEIN-RELATED"/>
    <property type="match status" value="1"/>
</dbReference>
<gene>
    <name evidence="3" type="ORF">FHL15_001091</name>
</gene>
<evidence type="ECO:0000313" key="4">
    <source>
        <dbReference type="Proteomes" id="UP000319160"/>
    </source>
</evidence>
<dbReference type="PANTHER" id="PTHR37542:SF1">
    <property type="entry name" value="PRION-INHIBITION AND PROPAGATION HELO DOMAIN-CONTAINING PROTEIN"/>
    <property type="match status" value="1"/>
</dbReference>
<dbReference type="SUPFAM" id="SSF56112">
    <property type="entry name" value="Protein kinase-like (PK-like)"/>
    <property type="match status" value="1"/>
</dbReference>
<feature type="region of interest" description="Disordered" evidence="1">
    <location>
        <begin position="483"/>
        <end position="509"/>
    </location>
</feature>